<dbReference type="KEGG" id="smur:BWP33_09820"/>
<feature type="transmembrane region" description="Helical" evidence="2">
    <location>
        <begin position="7"/>
        <end position="30"/>
    </location>
</feature>
<accession>U6Q334</accession>
<keyword evidence="4" id="KW-1185">Reference proteome</keyword>
<reference evidence="3 4" key="1">
    <citation type="submission" date="2010-03" db="EMBL/GenBank/DDBJ databases">
        <authorList>
            <consortium name="The Broad Institute Genome Sequencing Platform"/>
            <person name="Ward D."/>
            <person name="Earl A."/>
            <person name="Feldgarden M."/>
            <person name="Gevers D."/>
            <person name="Young S."/>
            <person name="Zeng Q."/>
            <person name="Koehrsen M."/>
            <person name="Alvarado L."/>
            <person name="Berlin A.M."/>
            <person name="Borenstein D."/>
            <person name="Chapman S.B."/>
            <person name="Chen Z."/>
            <person name="Engels R."/>
            <person name="Freedman E."/>
            <person name="Gellesch M."/>
            <person name="Goldberg J."/>
            <person name="Griggs A."/>
            <person name="Gujja S."/>
            <person name="Heilman E.R."/>
            <person name="Heiman D.I."/>
            <person name="Hepburn T.A."/>
            <person name="Howarth C."/>
            <person name="Jen D."/>
            <person name="Larson L."/>
            <person name="Mehta T."/>
            <person name="Park D."/>
            <person name="Pearson M."/>
            <person name="Richards J."/>
            <person name="Roberts A."/>
            <person name="Saif S."/>
            <person name="Shea T.D."/>
            <person name="Shenoy N."/>
            <person name="Sisk P."/>
            <person name="Stolte C."/>
            <person name="Sykes S.N."/>
            <person name="Walk T."/>
            <person name="White J."/>
            <person name="Yandava C."/>
            <person name="Izard J."/>
            <person name="Baranova O.V."/>
            <person name="Blanton J.M."/>
            <person name="Tanner A.C."/>
            <person name="Dewhirst F."/>
            <person name="Haas B."/>
            <person name="Nusbaum C."/>
            <person name="Birren B."/>
        </authorList>
    </citation>
    <scope>NUCLEOTIDE SEQUENCE [LARGE SCALE GENOMIC DNA]</scope>
    <source>
        <strain evidence="3 4">ATCC 29453</strain>
    </source>
</reference>
<proteinExistence type="predicted"/>
<dbReference type="EMBL" id="ADCY02000011">
    <property type="protein sequence ID" value="EJZ50254.1"/>
    <property type="molecule type" value="Genomic_DNA"/>
</dbReference>
<evidence type="ECO:0000256" key="2">
    <source>
        <dbReference type="SAM" id="Phobius"/>
    </source>
</evidence>
<feature type="compositionally biased region" description="Polar residues" evidence="1">
    <location>
        <begin position="71"/>
        <end position="82"/>
    </location>
</feature>
<keyword evidence="2" id="KW-0472">Membrane</keyword>
<reference evidence="3 4" key="2">
    <citation type="submission" date="2011-10" db="EMBL/GenBank/DDBJ databases">
        <title>The Genome Sequence of Simonsiella muelleri ATCC 29453.</title>
        <authorList>
            <consortium name="The Broad Institute Genome Sequencing Platform"/>
            <consortium name="The Broad Institute Genome Sequencing Center for Infectious Disease"/>
            <person name="Earl A."/>
            <person name="Ward D."/>
            <person name="Feldgarden M."/>
            <person name="Gevers D."/>
            <person name="Izard J."/>
            <person name="Baranova O.V."/>
            <person name="Blanton J.M."/>
            <person name="Tanner A.C."/>
            <person name="Dewhirst F."/>
            <person name="Young S.K."/>
            <person name="Zeng Q."/>
            <person name="Gargeya S."/>
            <person name="Fitzgerald M."/>
            <person name="Haas B."/>
            <person name="Abouelleil A."/>
            <person name="Alvarado L."/>
            <person name="Arachchi H.M."/>
            <person name="Berlin A."/>
            <person name="Brown A."/>
            <person name="Chapman S.B."/>
            <person name="Chen Z."/>
            <person name="Dunbar C."/>
            <person name="Freedman E."/>
            <person name="Gearin G."/>
            <person name="Goldberg J."/>
            <person name="Griggs A."/>
            <person name="Gujja S."/>
            <person name="Heiman D."/>
            <person name="Howarth C."/>
            <person name="Larson L."/>
            <person name="Lui A."/>
            <person name="MacDonald P.J.P."/>
            <person name="Montmayeur A."/>
            <person name="Murphy C."/>
            <person name="Neiman D."/>
            <person name="Pearson M."/>
            <person name="Priest M."/>
            <person name="Roberts A."/>
            <person name="Saif S."/>
            <person name="Shea T."/>
            <person name="Shenoy N."/>
            <person name="Sisk P."/>
            <person name="Stolte C."/>
            <person name="Sykes S."/>
            <person name="Wortman J."/>
            <person name="Nusbaum C."/>
            <person name="Birren B."/>
        </authorList>
    </citation>
    <scope>NUCLEOTIDE SEQUENCE [LARGE SCALE GENOMIC DNA]</scope>
    <source>
        <strain evidence="3 4">ATCC 29453</strain>
    </source>
</reference>
<comment type="caution">
    <text evidence="3">The sequence shown here is derived from an EMBL/GenBank/DDBJ whole genome shotgun (WGS) entry which is preliminary data.</text>
</comment>
<keyword evidence="2" id="KW-1133">Transmembrane helix</keyword>
<sequence length="82" mass="9007">MKKFFNFIIALFLATLASFVVGFGICAVGLFNHSYLQMLIVLSAIPVGMLVFVMTLIKMLSNNSPAPPNRPQSKQNPDSESE</sequence>
<evidence type="ECO:0000313" key="4">
    <source>
        <dbReference type="Proteomes" id="UP000017813"/>
    </source>
</evidence>
<gene>
    <name evidence="3" type="ORF">HMPREF9021_02516</name>
</gene>
<evidence type="ECO:0000313" key="3">
    <source>
        <dbReference type="EMBL" id="EJZ50254.1"/>
    </source>
</evidence>
<feature type="region of interest" description="Disordered" evidence="1">
    <location>
        <begin position="62"/>
        <end position="82"/>
    </location>
</feature>
<dbReference type="RefSeq" id="WP_002641475.1">
    <property type="nucleotide sequence ID" value="NZ_CP019448.1"/>
</dbReference>
<dbReference type="STRING" id="641147.HMPREF9021_02516"/>
<evidence type="ECO:0000256" key="1">
    <source>
        <dbReference type="SAM" id="MobiDB-lite"/>
    </source>
</evidence>
<dbReference type="Proteomes" id="UP000017813">
    <property type="component" value="Unassembled WGS sequence"/>
</dbReference>
<name>U6Q334_9NEIS</name>
<feature type="transmembrane region" description="Helical" evidence="2">
    <location>
        <begin position="36"/>
        <end position="57"/>
    </location>
</feature>
<dbReference type="HOGENOM" id="CLU_2556428_0_0_4"/>
<organism evidence="3 4">
    <name type="scientific">Simonsiella muelleri ATCC 29453</name>
    <dbReference type="NCBI Taxonomy" id="641147"/>
    <lineage>
        <taxon>Bacteria</taxon>
        <taxon>Pseudomonadati</taxon>
        <taxon>Pseudomonadota</taxon>
        <taxon>Betaproteobacteria</taxon>
        <taxon>Neisseriales</taxon>
        <taxon>Neisseriaceae</taxon>
        <taxon>Simonsiella</taxon>
    </lineage>
</organism>
<dbReference type="AlphaFoldDB" id="U6Q334"/>
<protein>
    <submittedName>
        <fullName evidence="3">Uncharacterized protein</fullName>
    </submittedName>
</protein>
<keyword evidence="2" id="KW-0812">Transmembrane</keyword>